<comment type="caution">
    <text evidence="10">The sequence shown here is derived from an EMBL/GenBank/DDBJ whole genome shotgun (WGS) entry which is preliminary data.</text>
</comment>
<feature type="transmembrane region" description="Helical" evidence="8">
    <location>
        <begin position="251"/>
        <end position="271"/>
    </location>
</feature>
<dbReference type="SUPFAM" id="SSF161098">
    <property type="entry name" value="MetI-like"/>
    <property type="match status" value="2"/>
</dbReference>
<dbReference type="PROSITE" id="PS50928">
    <property type="entry name" value="ABC_TM1"/>
    <property type="match status" value="2"/>
</dbReference>
<evidence type="ECO:0000256" key="3">
    <source>
        <dbReference type="ARBA" id="ARBA00022475"/>
    </source>
</evidence>
<name>A0A644UI23_9ZZZZ</name>
<comment type="subcellular location">
    <subcellularLocation>
        <location evidence="1">Cell inner membrane</location>
        <topology evidence="1">Multi-pass membrane protein</topology>
    </subcellularLocation>
</comment>
<dbReference type="InterPro" id="IPR000515">
    <property type="entry name" value="MetI-like"/>
</dbReference>
<dbReference type="Pfam" id="PF00528">
    <property type="entry name" value="BPD_transp_1"/>
    <property type="match status" value="2"/>
</dbReference>
<accession>A0A644UI23</accession>
<dbReference type="PANTHER" id="PTHR43357">
    <property type="entry name" value="INNER MEMBRANE ABC TRANSPORTER PERMEASE PROTEIN YDCV"/>
    <property type="match status" value="1"/>
</dbReference>
<feature type="transmembrane region" description="Helical" evidence="8">
    <location>
        <begin position="222"/>
        <end position="239"/>
    </location>
</feature>
<evidence type="ECO:0000256" key="1">
    <source>
        <dbReference type="ARBA" id="ARBA00004429"/>
    </source>
</evidence>
<reference evidence="10" key="1">
    <citation type="submission" date="2019-08" db="EMBL/GenBank/DDBJ databases">
        <authorList>
            <person name="Kucharzyk K."/>
            <person name="Murdoch R.W."/>
            <person name="Higgins S."/>
            <person name="Loffler F."/>
        </authorList>
    </citation>
    <scope>NUCLEOTIDE SEQUENCE</scope>
</reference>
<feature type="transmembrane region" description="Helical" evidence="8">
    <location>
        <begin position="99"/>
        <end position="120"/>
    </location>
</feature>
<feature type="transmembrane region" description="Helical" evidence="8">
    <location>
        <begin position="412"/>
        <end position="428"/>
    </location>
</feature>
<feature type="transmembrane region" description="Helical" evidence="8">
    <location>
        <begin position="517"/>
        <end position="539"/>
    </location>
</feature>
<feature type="domain" description="ABC transmembrane type-1" evidence="9">
    <location>
        <begin position="64"/>
        <end position="268"/>
    </location>
</feature>
<protein>
    <recommendedName>
        <fullName evidence="9">ABC transmembrane type-1 domain-containing protein</fullName>
    </recommendedName>
</protein>
<dbReference type="CDD" id="cd06261">
    <property type="entry name" value="TM_PBP2"/>
    <property type="match status" value="2"/>
</dbReference>
<dbReference type="AlphaFoldDB" id="A0A644UI23"/>
<feature type="transmembrane region" description="Helical" evidence="8">
    <location>
        <begin position="387"/>
        <end position="406"/>
    </location>
</feature>
<evidence type="ECO:0000256" key="6">
    <source>
        <dbReference type="ARBA" id="ARBA00022989"/>
    </source>
</evidence>
<feature type="transmembrane region" description="Helical" evidence="8">
    <location>
        <begin position="296"/>
        <end position="321"/>
    </location>
</feature>
<feature type="transmembrane region" description="Helical" evidence="8">
    <location>
        <begin position="475"/>
        <end position="497"/>
    </location>
</feature>
<keyword evidence="2" id="KW-0813">Transport</keyword>
<keyword evidence="6 8" id="KW-1133">Transmembrane helix</keyword>
<dbReference type="PANTHER" id="PTHR43357:SF3">
    <property type="entry name" value="FE(3+)-TRANSPORT SYSTEM PERMEASE PROTEIN FBPB 2"/>
    <property type="match status" value="1"/>
</dbReference>
<keyword evidence="7 8" id="KW-0472">Membrane</keyword>
<keyword evidence="3" id="KW-1003">Cell membrane</keyword>
<evidence type="ECO:0000256" key="2">
    <source>
        <dbReference type="ARBA" id="ARBA00022448"/>
    </source>
</evidence>
<gene>
    <name evidence="10" type="ORF">SDC9_24527</name>
</gene>
<evidence type="ECO:0000256" key="7">
    <source>
        <dbReference type="ARBA" id="ARBA00023136"/>
    </source>
</evidence>
<dbReference type="GO" id="GO:0055085">
    <property type="term" value="P:transmembrane transport"/>
    <property type="evidence" value="ECO:0007669"/>
    <property type="project" value="InterPro"/>
</dbReference>
<evidence type="ECO:0000259" key="9">
    <source>
        <dbReference type="PROSITE" id="PS50928"/>
    </source>
</evidence>
<feature type="transmembrane region" description="Helical" evidence="8">
    <location>
        <begin position="353"/>
        <end position="375"/>
    </location>
</feature>
<feature type="transmembrane region" description="Helical" evidence="8">
    <location>
        <begin position="63"/>
        <end position="87"/>
    </location>
</feature>
<evidence type="ECO:0000256" key="8">
    <source>
        <dbReference type="SAM" id="Phobius"/>
    </source>
</evidence>
<evidence type="ECO:0000313" key="10">
    <source>
        <dbReference type="EMBL" id="MPL78657.1"/>
    </source>
</evidence>
<feature type="transmembrane region" description="Helical" evidence="8">
    <location>
        <begin position="12"/>
        <end position="31"/>
    </location>
</feature>
<sequence>MNLRGKRADVWHLVTFIGFAIVIVFLIYPLFDVFQYSFKNKETGELSLANWKEFFGRAYYMRAFGHSMFIALATTFFSMVLGIPLAFFTTRYKIKGSNLLTTLSVLALLSPTFIGAYSWITMLGRNGFLRNLFSSIGITLPPIYGALGIILADSLQYYPFISLMLAGSLMTIDRSLEEASENLGARATKTFFSVTMPLVLPSLTGGALIVFMMSLSNFGTPMIIGGNYLVLPTLAYNMFTSEVGESPGMASTVSIILMLCAAVVIVLQTWASSRRKYASMLVNRPVVKKLKGAKAFLAHLVCYFIVGLSTLPLGVIVFYSFRNTSGPVFKPGFSLGSYRQIFFDVPKTVANSFIYSFVAVLLIALVGTLLGFVIARRRNLAVKLLDPLLMIPYIVPGTVLGIGFIVAFNRKPIFLTGTAIIMILTYFIRRLPYSVRSAASILKQIDPALEEAGINLGSPPGRTFRTVTLPLMQSGIISGAIMSWVTSMNELSASVLLYVGRTMTMPIKVYLSVADGYFGTASAMSTILLAVTGIAMFVVNKYFNRGSETFIAS</sequence>
<feature type="transmembrane region" description="Helical" evidence="8">
    <location>
        <begin position="132"/>
        <end position="150"/>
    </location>
</feature>
<dbReference type="Gene3D" id="1.10.3720.10">
    <property type="entry name" value="MetI-like"/>
    <property type="match status" value="2"/>
</dbReference>
<dbReference type="EMBL" id="VSSQ01000118">
    <property type="protein sequence ID" value="MPL78657.1"/>
    <property type="molecule type" value="Genomic_DNA"/>
</dbReference>
<feature type="transmembrane region" description="Helical" evidence="8">
    <location>
        <begin position="196"/>
        <end position="215"/>
    </location>
</feature>
<dbReference type="GO" id="GO:0005886">
    <property type="term" value="C:plasma membrane"/>
    <property type="evidence" value="ECO:0007669"/>
    <property type="project" value="UniProtKB-SubCell"/>
</dbReference>
<proteinExistence type="predicted"/>
<keyword evidence="5 8" id="KW-0812">Transmembrane</keyword>
<evidence type="ECO:0000256" key="4">
    <source>
        <dbReference type="ARBA" id="ARBA00022519"/>
    </source>
</evidence>
<evidence type="ECO:0000256" key="5">
    <source>
        <dbReference type="ARBA" id="ARBA00022692"/>
    </source>
</evidence>
<feature type="domain" description="ABC transmembrane type-1" evidence="9">
    <location>
        <begin position="349"/>
        <end position="539"/>
    </location>
</feature>
<keyword evidence="4" id="KW-0997">Cell inner membrane</keyword>
<organism evidence="10">
    <name type="scientific">bioreactor metagenome</name>
    <dbReference type="NCBI Taxonomy" id="1076179"/>
    <lineage>
        <taxon>unclassified sequences</taxon>
        <taxon>metagenomes</taxon>
        <taxon>ecological metagenomes</taxon>
    </lineage>
</organism>
<dbReference type="InterPro" id="IPR035906">
    <property type="entry name" value="MetI-like_sf"/>
</dbReference>